<keyword evidence="1" id="KW-0547">Nucleotide-binding</keyword>
<dbReference type="GO" id="GO:0043139">
    <property type="term" value="F:5'-3' DNA helicase activity"/>
    <property type="evidence" value="ECO:0007669"/>
    <property type="project" value="UniProtKB-EC"/>
</dbReference>
<dbReference type="AlphaFoldDB" id="A0A8S2R3N0"/>
<keyword evidence="1" id="KW-0233">DNA recombination</keyword>
<dbReference type="Proteomes" id="UP000682733">
    <property type="component" value="Unassembled WGS sequence"/>
</dbReference>
<accession>A0A8S2R3N0</accession>
<evidence type="ECO:0000259" key="2">
    <source>
        <dbReference type="Pfam" id="PF05970"/>
    </source>
</evidence>
<evidence type="ECO:0000313" key="4">
    <source>
        <dbReference type="EMBL" id="CAF4143715.1"/>
    </source>
</evidence>
<dbReference type="SUPFAM" id="SSF52540">
    <property type="entry name" value="P-loop containing nucleoside triphosphate hydrolases"/>
    <property type="match status" value="1"/>
</dbReference>
<organism evidence="4 5">
    <name type="scientific">Didymodactylos carnosus</name>
    <dbReference type="NCBI Taxonomy" id="1234261"/>
    <lineage>
        <taxon>Eukaryota</taxon>
        <taxon>Metazoa</taxon>
        <taxon>Spiralia</taxon>
        <taxon>Gnathifera</taxon>
        <taxon>Rotifera</taxon>
        <taxon>Eurotatoria</taxon>
        <taxon>Bdelloidea</taxon>
        <taxon>Philodinida</taxon>
        <taxon>Philodinidae</taxon>
        <taxon>Didymodactylos</taxon>
    </lineage>
</organism>
<name>A0A8S2R3N0_9BILA</name>
<comment type="caution">
    <text evidence="4">The sequence shown here is derived from an EMBL/GenBank/DDBJ whole genome shotgun (WGS) entry which is preliminary data.</text>
</comment>
<feature type="domain" description="DNA helicase Pif1-like DEAD-box helicase" evidence="2">
    <location>
        <begin position="357"/>
        <end position="502"/>
    </location>
</feature>
<dbReference type="Gene3D" id="3.40.50.300">
    <property type="entry name" value="P-loop containing nucleotide triphosphate hydrolases"/>
    <property type="match status" value="1"/>
</dbReference>
<proteinExistence type="inferred from homology"/>
<evidence type="ECO:0000313" key="3">
    <source>
        <dbReference type="EMBL" id="CAF1332330.1"/>
    </source>
</evidence>
<protein>
    <recommendedName>
        <fullName evidence="1">ATP-dependent DNA helicase</fullName>
        <ecNumber evidence="1">5.6.2.3</ecNumber>
    </recommendedName>
</protein>
<dbReference type="InterPro" id="IPR051055">
    <property type="entry name" value="PIF1_helicase"/>
</dbReference>
<dbReference type="PANTHER" id="PTHR47642:SF5">
    <property type="entry name" value="ATP-DEPENDENT DNA HELICASE"/>
    <property type="match status" value="1"/>
</dbReference>
<comment type="catalytic activity">
    <reaction evidence="1">
        <text>ATP + H2O = ADP + phosphate + H(+)</text>
        <dbReference type="Rhea" id="RHEA:13065"/>
        <dbReference type="ChEBI" id="CHEBI:15377"/>
        <dbReference type="ChEBI" id="CHEBI:15378"/>
        <dbReference type="ChEBI" id="CHEBI:30616"/>
        <dbReference type="ChEBI" id="CHEBI:43474"/>
        <dbReference type="ChEBI" id="CHEBI:456216"/>
        <dbReference type="EC" id="5.6.2.3"/>
    </reaction>
</comment>
<dbReference type="EMBL" id="CAJNOK010021426">
    <property type="protein sequence ID" value="CAF1332330.1"/>
    <property type="molecule type" value="Genomic_DNA"/>
</dbReference>
<dbReference type="InterPro" id="IPR027417">
    <property type="entry name" value="P-loop_NTPase"/>
</dbReference>
<dbReference type="GO" id="GO:0000723">
    <property type="term" value="P:telomere maintenance"/>
    <property type="evidence" value="ECO:0007669"/>
    <property type="project" value="InterPro"/>
</dbReference>
<dbReference type="InterPro" id="IPR010285">
    <property type="entry name" value="DNA_helicase_pif1-like_DEAD"/>
</dbReference>
<dbReference type="GO" id="GO:0016787">
    <property type="term" value="F:hydrolase activity"/>
    <property type="evidence" value="ECO:0007669"/>
    <property type="project" value="UniProtKB-KW"/>
</dbReference>
<sequence length="697" mass="79669">MDESDNRILLKANEKTSITSRGRPANDRYRFLSGHTQYSSYIVMKWTQPRVPVLLGPMIPRRERDDTKERYCRSVLTLFVPWRSIDDLCDINQSWEAAYISKQNLITAGMRRIIENIQLLHECKKDRDQHLLQIIQQHDASSIDPQLVPQSHLNGNRDDDDNNNVEEIDDILDTLAHLDDISHELYVPEMIINSETVYSNELLTTISKVNRFPCLTDSNGFNNNQNTASSNDTTHYLIPSTYELIKQNKQWQHDLQREKQNVRESILNSLEIDESRRNPNANSADTVVRSISLMDIGNFDIQIEVDHIQSVVKTVVPSISPEAVIEEFTLNENQARAFTIITSHLDGHSFLKRDDAQQQLLMYVPGASGTGKSQLISAATRYFVLTKRSHKLRKLTPTAIAATNINGMTMHSFLKDSRRVSKTKRQSAPGNSSVENQWRHVQYIFIDEISIVGLRLLSRFHEVLTTAKNADPSVPFGGINVVFFGDYIQYSPVLDKPLYSDTFIQSEFSGIHSISKTKKTLTEYEIQCQVGRALVLQITVIVKLTKQIRVEDQEYLEALDRLRVGECTLGDYQLFRSLIVGQSSSIHSLSDISWNTILVHRNEIRTELNKLAVINKCRELNYPPIVCLAQDKVKSKNISVEDFHQLYNFLLSLPDNKTESLPDYLPLVSGMPVLLTDNIATEIVQPKLNLPYFILRE</sequence>
<dbReference type="EC" id="5.6.2.3" evidence="1"/>
<gene>
    <name evidence="3" type="ORF">OVA965_LOCUS29947</name>
    <name evidence="4" type="ORF">TMI583_LOCUS30738</name>
</gene>
<keyword evidence="1" id="KW-0378">Hydrolase</keyword>
<dbReference type="GO" id="GO:0006281">
    <property type="term" value="P:DNA repair"/>
    <property type="evidence" value="ECO:0007669"/>
    <property type="project" value="UniProtKB-KW"/>
</dbReference>
<dbReference type="GO" id="GO:0006310">
    <property type="term" value="P:DNA recombination"/>
    <property type="evidence" value="ECO:0007669"/>
    <property type="project" value="UniProtKB-KW"/>
</dbReference>
<comment type="similarity">
    <text evidence="1">Belongs to the helicase family.</text>
</comment>
<reference evidence="4" key="1">
    <citation type="submission" date="2021-02" db="EMBL/GenBank/DDBJ databases">
        <authorList>
            <person name="Nowell W R."/>
        </authorList>
    </citation>
    <scope>NUCLEOTIDE SEQUENCE</scope>
</reference>
<dbReference type="GO" id="GO:0005524">
    <property type="term" value="F:ATP binding"/>
    <property type="evidence" value="ECO:0007669"/>
    <property type="project" value="UniProtKB-KW"/>
</dbReference>
<dbReference type="PANTHER" id="PTHR47642">
    <property type="entry name" value="ATP-DEPENDENT DNA HELICASE"/>
    <property type="match status" value="1"/>
</dbReference>
<comment type="cofactor">
    <cofactor evidence="1">
        <name>Mg(2+)</name>
        <dbReference type="ChEBI" id="CHEBI:18420"/>
    </cofactor>
</comment>
<dbReference type="Pfam" id="PF05970">
    <property type="entry name" value="PIF1"/>
    <property type="match status" value="1"/>
</dbReference>
<evidence type="ECO:0000256" key="1">
    <source>
        <dbReference type="RuleBase" id="RU363044"/>
    </source>
</evidence>
<keyword evidence="1" id="KW-0234">DNA repair</keyword>
<keyword evidence="1" id="KW-0067">ATP-binding</keyword>
<keyword evidence="1" id="KW-0227">DNA damage</keyword>
<dbReference type="Proteomes" id="UP000677228">
    <property type="component" value="Unassembled WGS sequence"/>
</dbReference>
<keyword evidence="1" id="KW-0347">Helicase</keyword>
<evidence type="ECO:0000313" key="5">
    <source>
        <dbReference type="Proteomes" id="UP000682733"/>
    </source>
</evidence>
<dbReference type="EMBL" id="CAJOBA010043048">
    <property type="protein sequence ID" value="CAF4143715.1"/>
    <property type="molecule type" value="Genomic_DNA"/>
</dbReference>